<comment type="caution">
    <text evidence="3">The sequence shown here is derived from an EMBL/GenBank/DDBJ whole genome shotgun (WGS) entry which is preliminary data.</text>
</comment>
<accession>A0A0F3KZU0</accession>
<proteinExistence type="predicted"/>
<dbReference type="Proteomes" id="UP000033651">
    <property type="component" value="Unassembled WGS sequence"/>
</dbReference>
<dbReference type="PATRIC" id="fig|345309.4.peg.3767"/>
<dbReference type="RefSeq" id="WP_045828229.1">
    <property type="nucleotide sequence ID" value="NZ_JZRB01000007.1"/>
</dbReference>
<evidence type="ECO:0000313" key="3">
    <source>
        <dbReference type="EMBL" id="KJV36487.1"/>
    </source>
</evidence>
<dbReference type="EMBL" id="JZRB01000007">
    <property type="protein sequence ID" value="KJV36487.1"/>
    <property type="molecule type" value="Genomic_DNA"/>
</dbReference>
<sequence>MNTTHSGGRKAIAFSVACALMLPMAAMPGTAHAQSKTKKSSTREAQLEQRVNQLEQQLAELKAMIQEQKSATTEATATAQAAQTQSQATEEKVTKVEKTVAAVPAKPPFSTGTAPGVSVALHGFINASAFTQSKGYQYGNGANAEYPIPGNAGHVNDSLSGVDVRNTRFWLDFSGAKISENWAGSGRIEMDFFGGFNGTGAYSQQQPTPRLRQAYFDIANASTGSTLRVGQFWDLLFPLDYVPQSLSHIAFPLGYGNGVIGWRYPGVMWMQDLNHGAEGTKWRLDVAAFEGSWSGPGLTTNYLTAGNAGFKPQVEARITAKGSNWQAFVAGHYSKLDLHGVDGETITPIKSNIKSTAAELGGMWTPGSFILKGAVYTGKAIGQVFGDLSQFGDIKDKGGWLQAGYKFDSHWTVYGFASVSKPDKDDVLRWRAANTAGLLRARQNALSLQYTTGPFDYSVEWIRAKLDSTTTNGLGRQKTSGNEFTLNGNYRF</sequence>
<evidence type="ECO:0000256" key="1">
    <source>
        <dbReference type="SAM" id="Coils"/>
    </source>
</evidence>
<protein>
    <recommendedName>
        <fullName evidence="5">Porin</fullName>
    </recommendedName>
</protein>
<keyword evidence="1" id="KW-0175">Coiled coil</keyword>
<name>A0A0F3KZU0_9GAMM</name>
<keyword evidence="2" id="KW-0732">Signal</keyword>
<evidence type="ECO:0008006" key="5">
    <source>
        <dbReference type="Google" id="ProtNLM"/>
    </source>
</evidence>
<evidence type="ECO:0000256" key="2">
    <source>
        <dbReference type="SAM" id="SignalP"/>
    </source>
</evidence>
<feature type="coiled-coil region" evidence="1">
    <location>
        <begin position="37"/>
        <end position="99"/>
    </location>
</feature>
<evidence type="ECO:0000313" key="4">
    <source>
        <dbReference type="Proteomes" id="UP000033651"/>
    </source>
</evidence>
<organism evidence="3 4">
    <name type="scientific">Luteibacter yeojuensis</name>
    <dbReference type="NCBI Taxonomy" id="345309"/>
    <lineage>
        <taxon>Bacteria</taxon>
        <taxon>Pseudomonadati</taxon>
        <taxon>Pseudomonadota</taxon>
        <taxon>Gammaproteobacteria</taxon>
        <taxon>Lysobacterales</taxon>
        <taxon>Rhodanobacteraceae</taxon>
        <taxon>Luteibacter</taxon>
    </lineage>
</organism>
<dbReference type="AlphaFoldDB" id="A0A0F3KZU0"/>
<reference evidence="3 4" key="1">
    <citation type="submission" date="2015-03" db="EMBL/GenBank/DDBJ databases">
        <title>Draft genome sequence of Luteibacter yeojuensis strain SU11.</title>
        <authorList>
            <person name="Sulaiman J."/>
            <person name="Priya K."/>
            <person name="Chan K.-G."/>
        </authorList>
    </citation>
    <scope>NUCLEOTIDE SEQUENCE [LARGE SCALE GENOMIC DNA]</scope>
    <source>
        <strain evidence="3 4">SU11</strain>
    </source>
</reference>
<feature type="chain" id="PRO_5002463262" description="Porin" evidence="2">
    <location>
        <begin position="34"/>
        <end position="492"/>
    </location>
</feature>
<gene>
    <name evidence="3" type="ORF">VI08_03825</name>
</gene>
<feature type="signal peptide" evidence="2">
    <location>
        <begin position="1"/>
        <end position="33"/>
    </location>
</feature>
<keyword evidence="4" id="KW-1185">Reference proteome</keyword>
<dbReference type="SUPFAM" id="SSF56935">
    <property type="entry name" value="Porins"/>
    <property type="match status" value="1"/>
</dbReference>
<dbReference type="OrthoDB" id="190887at2"/>